<evidence type="ECO:0000256" key="1">
    <source>
        <dbReference type="SAM" id="MobiDB-lite"/>
    </source>
</evidence>
<feature type="region of interest" description="Disordered" evidence="1">
    <location>
        <begin position="1"/>
        <end position="33"/>
    </location>
</feature>
<evidence type="ECO:0008006" key="5">
    <source>
        <dbReference type="Google" id="ProtNLM"/>
    </source>
</evidence>
<protein>
    <recommendedName>
        <fullName evidence="5">ABC-2 family transporter protein</fullName>
    </recommendedName>
</protein>
<feature type="transmembrane region" description="Helical" evidence="2">
    <location>
        <begin position="135"/>
        <end position="156"/>
    </location>
</feature>
<feature type="transmembrane region" description="Helical" evidence="2">
    <location>
        <begin position="254"/>
        <end position="278"/>
    </location>
</feature>
<dbReference type="Proteomes" id="UP000198649">
    <property type="component" value="Unassembled WGS sequence"/>
</dbReference>
<keyword evidence="2" id="KW-0812">Transmembrane</keyword>
<evidence type="ECO:0000313" key="4">
    <source>
        <dbReference type="Proteomes" id="UP000198649"/>
    </source>
</evidence>
<keyword evidence="2" id="KW-0472">Membrane</keyword>
<feature type="compositionally biased region" description="Low complexity" evidence="1">
    <location>
        <begin position="10"/>
        <end position="31"/>
    </location>
</feature>
<dbReference type="RefSeq" id="WP_246165818.1">
    <property type="nucleotide sequence ID" value="NZ_BKAF01000002.1"/>
</dbReference>
<feature type="transmembrane region" description="Helical" evidence="2">
    <location>
        <begin position="205"/>
        <end position="224"/>
    </location>
</feature>
<gene>
    <name evidence="3" type="ORF">SAMN05216561_102142</name>
</gene>
<evidence type="ECO:0000256" key="2">
    <source>
        <dbReference type="SAM" id="Phobius"/>
    </source>
</evidence>
<sequence length="283" mass="29782">MSAVTVETLGTVPPATTTGTTTGTPTVRAPRAIPPRTPTSRILAVELRKMFDTRSGFWLLASIGITAVLATAAVIIFAPDDQVTYDNFGAAIGVPIAILLPMIAILSVTSEWSQRSGLTTFTLVPHRARVIQAKLVVSVGIGVVSMLVAFAVGALGNLLGAAITGNDVVWDISLAHMGYIVLANVLGMLVGFMLGVLVRNSAGAIVGYFVYSFVLPGLSMLLAANARWFEDLQLWVDFNFAQGALFNGEMTGEAWAQLGTAGLIWLVIPLAVGLGLVLRSEVK</sequence>
<feature type="transmembrane region" description="Helical" evidence="2">
    <location>
        <begin position="176"/>
        <end position="198"/>
    </location>
</feature>
<reference evidence="3 4" key="1">
    <citation type="submission" date="2016-10" db="EMBL/GenBank/DDBJ databases">
        <authorList>
            <person name="de Groot N.N."/>
        </authorList>
    </citation>
    <scope>NUCLEOTIDE SEQUENCE [LARGE SCALE GENOMIC DNA]</scope>
    <source>
        <strain evidence="3 4">CGMCC 1.11156</strain>
    </source>
</reference>
<organism evidence="3 4">
    <name type="scientific">Nocardioides psychrotolerans</name>
    <dbReference type="NCBI Taxonomy" id="1005945"/>
    <lineage>
        <taxon>Bacteria</taxon>
        <taxon>Bacillati</taxon>
        <taxon>Actinomycetota</taxon>
        <taxon>Actinomycetes</taxon>
        <taxon>Propionibacteriales</taxon>
        <taxon>Nocardioidaceae</taxon>
        <taxon>Nocardioides</taxon>
    </lineage>
</organism>
<proteinExistence type="predicted"/>
<evidence type="ECO:0000313" key="3">
    <source>
        <dbReference type="EMBL" id="SFH75962.1"/>
    </source>
</evidence>
<name>A0A1I3CN70_9ACTN</name>
<keyword evidence="2" id="KW-1133">Transmembrane helix</keyword>
<accession>A0A1I3CN70</accession>
<feature type="transmembrane region" description="Helical" evidence="2">
    <location>
        <begin position="57"/>
        <end position="78"/>
    </location>
</feature>
<dbReference type="AlphaFoldDB" id="A0A1I3CN70"/>
<feature type="transmembrane region" description="Helical" evidence="2">
    <location>
        <begin position="90"/>
        <end position="108"/>
    </location>
</feature>
<dbReference type="STRING" id="1005945.SAMN05216561_102142"/>
<keyword evidence="4" id="KW-1185">Reference proteome</keyword>
<dbReference type="EMBL" id="FOQG01000002">
    <property type="protein sequence ID" value="SFH75962.1"/>
    <property type="molecule type" value="Genomic_DNA"/>
</dbReference>